<keyword evidence="2" id="KW-0508">mRNA splicing</keyword>
<feature type="region of interest" description="Disordered" evidence="4">
    <location>
        <begin position="355"/>
        <end position="488"/>
    </location>
</feature>
<evidence type="ECO:0000313" key="7">
    <source>
        <dbReference type="Proteomes" id="UP000002630"/>
    </source>
</evidence>
<proteinExistence type="predicted"/>
<keyword evidence="7" id="KW-1185">Reference proteome</keyword>
<dbReference type="AlphaFoldDB" id="D7FX73"/>
<dbReference type="OrthoDB" id="10070965at2759"/>
<feature type="compositionally biased region" description="Acidic residues" evidence="4">
    <location>
        <begin position="287"/>
        <end position="312"/>
    </location>
</feature>
<feature type="compositionally biased region" description="Low complexity" evidence="4">
    <location>
        <begin position="319"/>
        <end position="330"/>
    </location>
</feature>
<dbReference type="eggNOG" id="KOG2548">
    <property type="taxonomic scope" value="Eukaryota"/>
</dbReference>
<evidence type="ECO:0000256" key="3">
    <source>
        <dbReference type="SAM" id="Coils"/>
    </source>
</evidence>
<dbReference type="Pfam" id="PF09750">
    <property type="entry name" value="DRY_EERY"/>
    <property type="match status" value="1"/>
</dbReference>
<dbReference type="GO" id="GO:0006397">
    <property type="term" value="P:mRNA processing"/>
    <property type="evidence" value="ECO:0007669"/>
    <property type="project" value="UniProtKB-KW"/>
</dbReference>
<name>D7FX73_ECTSI</name>
<evidence type="ECO:0000256" key="2">
    <source>
        <dbReference type="ARBA" id="ARBA00023187"/>
    </source>
</evidence>
<feature type="compositionally biased region" description="Gly residues" evidence="4">
    <location>
        <begin position="225"/>
        <end position="243"/>
    </location>
</feature>
<dbReference type="InParanoid" id="D7FX73"/>
<feature type="compositionally biased region" description="Gly residues" evidence="4">
    <location>
        <begin position="457"/>
        <end position="466"/>
    </location>
</feature>
<dbReference type="EMBL" id="FN649729">
    <property type="protein sequence ID" value="CBJ26406.1"/>
    <property type="molecule type" value="Genomic_DNA"/>
</dbReference>
<evidence type="ECO:0000313" key="6">
    <source>
        <dbReference type="EMBL" id="CBJ26406.1"/>
    </source>
</evidence>
<evidence type="ECO:0000259" key="5">
    <source>
        <dbReference type="SMART" id="SM01141"/>
    </source>
</evidence>
<dbReference type="InterPro" id="IPR019147">
    <property type="entry name" value="SWAP_N_domain"/>
</dbReference>
<feature type="compositionally biased region" description="Basic residues" evidence="4">
    <location>
        <begin position="535"/>
        <end position="546"/>
    </location>
</feature>
<dbReference type="SMART" id="SM01141">
    <property type="entry name" value="DRY_EERY"/>
    <property type="match status" value="1"/>
</dbReference>
<evidence type="ECO:0000256" key="4">
    <source>
        <dbReference type="SAM" id="MobiDB-lite"/>
    </source>
</evidence>
<keyword evidence="3" id="KW-0175">Coiled coil</keyword>
<dbReference type="PANTHER" id="PTHR13161:SF4">
    <property type="entry name" value="CLK4-ASSOCIATING SERINE_ARGININE RICH PROTEIN"/>
    <property type="match status" value="1"/>
</dbReference>
<protein>
    <recommendedName>
        <fullName evidence="5">Suppressor of white apricot N-terminal domain-containing protein</fullName>
    </recommendedName>
</protein>
<dbReference type="PANTHER" id="PTHR13161">
    <property type="entry name" value="SPLICING FACTOR SUPPRESSOR OF WHITE APRICOT"/>
    <property type="match status" value="1"/>
</dbReference>
<feature type="compositionally biased region" description="Gly residues" evidence="4">
    <location>
        <begin position="275"/>
        <end position="286"/>
    </location>
</feature>
<evidence type="ECO:0000256" key="1">
    <source>
        <dbReference type="ARBA" id="ARBA00022664"/>
    </source>
</evidence>
<sequence>MADYYYEARKHDKWLRKHAKENKARKERMKQFQRAHSRDHHQSLIIEGRPCKLYRDPAAGAVVEGALMPWNGRRDVLIDRFDARAVLDMVPLSPKGTGDHREKKGLETFLSFERYRGIVDAQRVGLGEKEHALAVSKQVEEKLSDIARFKKGEPDAAELAAAKEAQDKRNKKAETKAAIKEAKNAGVHGHYGPGAGGAAAGAAGGGVPLPSRGRGAEVALKYGGDVVGGKSAGGGGGGGGGGEESPKEKEKEEQDEDEAQLDPEILALIEKEVGGAAGGGGGGAGGSEDDSSDEESDFTDDGEDEDDGGDDDSDHKNADAAQALSASQDLFAEDYGISEKRSGYSYSRLLRYERRHRAQHRANRMAEVDAAKKRKKPKKKADGTPVEEENGLSRPYLGSSLRDSPTYEDFGDPLEARRQKRREDRERAGGSARDAAGNGAGRGRQYISSFEISDSKAGGGKSGSGSDGSLLGSESEGDEGGGSGGTHLVLLQNFFPTLADTLRRHLEKKEEREKELEGERARERERDREREIERARRRAAARRRRSSSTSSFRFSPSRRRWSRDRSRPWR</sequence>
<feature type="coiled-coil region" evidence="3">
    <location>
        <begin position="156"/>
        <end position="185"/>
    </location>
</feature>
<feature type="region of interest" description="Disordered" evidence="4">
    <location>
        <begin position="225"/>
        <end position="338"/>
    </location>
</feature>
<feature type="region of interest" description="Disordered" evidence="4">
    <location>
        <begin position="506"/>
        <end position="570"/>
    </location>
</feature>
<keyword evidence="1" id="KW-0507">mRNA processing</keyword>
<accession>D7FX73</accession>
<dbReference type="EMBL" id="FN648509">
    <property type="protein sequence ID" value="CBJ26406.1"/>
    <property type="molecule type" value="Genomic_DNA"/>
</dbReference>
<gene>
    <name evidence="6" type="ORF">Esi_0032_0150</name>
</gene>
<feature type="domain" description="Suppressor of white apricot N-terminal" evidence="5">
    <location>
        <begin position="42"/>
        <end position="184"/>
    </location>
</feature>
<dbReference type="GO" id="GO:0008380">
    <property type="term" value="P:RNA splicing"/>
    <property type="evidence" value="ECO:0007669"/>
    <property type="project" value="UniProtKB-KW"/>
</dbReference>
<dbReference type="InterPro" id="IPR040397">
    <property type="entry name" value="SWAP"/>
</dbReference>
<reference evidence="6 7" key="1">
    <citation type="journal article" date="2010" name="Nature">
        <title>The Ectocarpus genome and the independent evolution of multicellularity in brown algae.</title>
        <authorList>
            <person name="Cock J.M."/>
            <person name="Sterck L."/>
            <person name="Rouze P."/>
            <person name="Scornet D."/>
            <person name="Allen A.E."/>
            <person name="Amoutzias G."/>
            <person name="Anthouard V."/>
            <person name="Artiguenave F."/>
            <person name="Aury J.M."/>
            <person name="Badger J.H."/>
            <person name="Beszteri B."/>
            <person name="Billiau K."/>
            <person name="Bonnet E."/>
            <person name="Bothwell J.H."/>
            <person name="Bowler C."/>
            <person name="Boyen C."/>
            <person name="Brownlee C."/>
            <person name="Carrano C.J."/>
            <person name="Charrier B."/>
            <person name="Cho G.Y."/>
            <person name="Coelho S.M."/>
            <person name="Collen J."/>
            <person name="Corre E."/>
            <person name="Da Silva C."/>
            <person name="Delage L."/>
            <person name="Delaroque N."/>
            <person name="Dittami S.M."/>
            <person name="Doulbeau S."/>
            <person name="Elias M."/>
            <person name="Farnham G."/>
            <person name="Gachon C.M."/>
            <person name="Gschloessl B."/>
            <person name="Heesch S."/>
            <person name="Jabbari K."/>
            <person name="Jubin C."/>
            <person name="Kawai H."/>
            <person name="Kimura K."/>
            <person name="Kloareg B."/>
            <person name="Kupper F.C."/>
            <person name="Lang D."/>
            <person name="Le Bail A."/>
            <person name="Leblanc C."/>
            <person name="Lerouge P."/>
            <person name="Lohr M."/>
            <person name="Lopez P.J."/>
            <person name="Martens C."/>
            <person name="Maumus F."/>
            <person name="Michel G."/>
            <person name="Miranda-Saavedra D."/>
            <person name="Morales J."/>
            <person name="Moreau H."/>
            <person name="Motomura T."/>
            <person name="Nagasato C."/>
            <person name="Napoli C.A."/>
            <person name="Nelson D.R."/>
            <person name="Nyvall-Collen P."/>
            <person name="Peters A.F."/>
            <person name="Pommier C."/>
            <person name="Potin P."/>
            <person name="Poulain J."/>
            <person name="Quesneville H."/>
            <person name="Read B."/>
            <person name="Rensing S.A."/>
            <person name="Ritter A."/>
            <person name="Rousvoal S."/>
            <person name="Samanta M."/>
            <person name="Samson G."/>
            <person name="Schroeder D.C."/>
            <person name="Segurens B."/>
            <person name="Strittmatter M."/>
            <person name="Tonon T."/>
            <person name="Tregear J.W."/>
            <person name="Valentin K."/>
            <person name="von Dassow P."/>
            <person name="Yamagishi T."/>
            <person name="Van de Peer Y."/>
            <person name="Wincker P."/>
        </authorList>
    </citation>
    <scope>NUCLEOTIDE SEQUENCE [LARGE SCALE GENOMIC DNA]</scope>
    <source>
        <strain evidence="7">Ec32 / CCAP1310/4</strain>
    </source>
</reference>
<feature type="compositionally biased region" description="Basic and acidic residues" evidence="4">
    <location>
        <begin position="414"/>
        <end position="428"/>
    </location>
</feature>
<dbReference type="Proteomes" id="UP000002630">
    <property type="component" value="Linkage Group LG04"/>
</dbReference>
<organism evidence="6 7">
    <name type="scientific">Ectocarpus siliculosus</name>
    <name type="common">Brown alga</name>
    <name type="synonym">Conferva siliculosa</name>
    <dbReference type="NCBI Taxonomy" id="2880"/>
    <lineage>
        <taxon>Eukaryota</taxon>
        <taxon>Sar</taxon>
        <taxon>Stramenopiles</taxon>
        <taxon>Ochrophyta</taxon>
        <taxon>PX clade</taxon>
        <taxon>Phaeophyceae</taxon>
        <taxon>Ectocarpales</taxon>
        <taxon>Ectocarpaceae</taxon>
        <taxon>Ectocarpus</taxon>
    </lineage>
</organism>
<feature type="compositionally biased region" description="Basic and acidic residues" evidence="4">
    <location>
        <begin position="506"/>
        <end position="534"/>
    </location>
</feature>